<dbReference type="AlphaFoldDB" id="A0A8D8QAL2"/>
<accession>A0A8D8QAL2</accession>
<organism evidence="2">
    <name type="scientific">Cacopsylla melanoneura</name>
    <dbReference type="NCBI Taxonomy" id="428564"/>
    <lineage>
        <taxon>Eukaryota</taxon>
        <taxon>Metazoa</taxon>
        <taxon>Ecdysozoa</taxon>
        <taxon>Arthropoda</taxon>
        <taxon>Hexapoda</taxon>
        <taxon>Insecta</taxon>
        <taxon>Pterygota</taxon>
        <taxon>Neoptera</taxon>
        <taxon>Paraneoptera</taxon>
        <taxon>Hemiptera</taxon>
        <taxon>Sternorrhyncha</taxon>
        <taxon>Psylloidea</taxon>
        <taxon>Psyllidae</taxon>
        <taxon>Psyllinae</taxon>
        <taxon>Cacopsylla</taxon>
    </lineage>
</organism>
<evidence type="ECO:0000313" key="2">
    <source>
        <dbReference type="EMBL" id="CAG6628102.1"/>
    </source>
</evidence>
<protein>
    <submittedName>
        <fullName evidence="2">Uncharacterized protein</fullName>
    </submittedName>
</protein>
<feature type="region of interest" description="Disordered" evidence="1">
    <location>
        <begin position="1"/>
        <end position="43"/>
    </location>
</feature>
<proteinExistence type="predicted"/>
<reference evidence="2" key="1">
    <citation type="submission" date="2021-05" db="EMBL/GenBank/DDBJ databases">
        <authorList>
            <person name="Alioto T."/>
            <person name="Alioto T."/>
            <person name="Gomez Garrido J."/>
        </authorList>
    </citation>
    <scope>NUCLEOTIDE SEQUENCE</scope>
</reference>
<dbReference type="EMBL" id="HBUF01067293">
    <property type="protein sequence ID" value="CAG6628102.1"/>
    <property type="molecule type" value="Transcribed_RNA"/>
</dbReference>
<sequence length="101" mass="10554">MLGRDSGRLKPPSGLLSGRLDPPSGLLSGRLNPPSGLLSGRLEPTSGLLPPLSGLSGRFGSWPPSLSVFCCVEVPGVPPVDPPSRWWFTSVVAPLPDMARV</sequence>
<evidence type="ECO:0000256" key="1">
    <source>
        <dbReference type="SAM" id="MobiDB-lite"/>
    </source>
</evidence>
<name>A0A8D8QAL2_9HEMI</name>